<sequence length="287" mass="33040">MQQQAYDHFLVTKAILSRLQLCTSNSSRRENDLIVVVSAESAWYEASSPHARGRRSVPRQHSADRQIFPEVLTNAHWDLLPFFLPFYATTIDPYTVIQSSPGLWYRVLPRPRLFSTPAQALEPFRGPQTHDPGASLYEINRRLMVSGSKILGTQHAKHRNGTILDVIQCYRRIVRKRHVDFKQKISVGVMDHMQGLACERDRKLDRSESNCVRKLGVSWEDWVVARSDGHHGTSVSWIRREFRPLLLRDDGDCDRILKRGPILFDKPGVVLVLPREKKNQLLNELDA</sequence>
<accession>A0A0H2RTR6</accession>
<keyword evidence="2" id="KW-1185">Reference proteome</keyword>
<dbReference type="EMBL" id="KQ085932">
    <property type="protein sequence ID" value="KLO15249.1"/>
    <property type="molecule type" value="Genomic_DNA"/>
</dbReference>
<evidence type="ECO:0000313" key="2">
    <source>
        <dbReference type="Proteomes" id="UP000053477"/>
    </source>
</evidence>
<proteinExistence type="predicted"/>
<name>A0A0H2RTR6_9AGAM</name>
<gene>
    <name evidence="1" type="ORF">SCHPADRAFT_927291</name>
</gene>
<organism evidence="1 2">
    <name type="scientific">Schizopora paradoxa</name>
    <dbReference type="NCBI Taxonomy" id="27342"/>
    <lineage>
        <taxon>Eukaryota</taxon>
        <taxon>Fungi</taxon>
        <taxon>Dikarya</taxon>
        <taxon>Basidiomycota</taxon>
        <taxon>Agaricomycotina</taxon>
        <taxon>Agaricomycetes</taxon>
        <taxon>Hymenochaetales</taxon>
        <taxon>Schizoporaceae</taxon>
        <taxon>Schizopora</taxon>
    </lineage>
</organism>
<dbReference type="Proteomes" id="UP000053477">
    <property type="component" value="Unassembled WGS sequence"/>
</dbReference>
<evidence type="ECO:0000313" key="1">
    <source>
        <dbReference type="EMBL" id="KLO15249.1"/>
    </source>
</evidence>
<dbReference type="InParanoid" id="A0A0H2RTR6"/>
<protein>
    <submittedName>
        <fullName evidence="1">Uncharacterized protein</fullName>
    </submittedName>
</protein>
<dbReference type="AlphaFoldDB" id="A0A0H2RTR6"/>
<reference evidence="1 2" key="1">
    <citation type="submission" date="2015-04" db="EMBL/GenBank/DDBJ databases">
        <title>Complete genome sequence of Schizopora paradoxa KUC8140, a cosmopolitan wood degrader in East Asia.</title>
        <authorList>
            <consortium name="DOE Joint Genome Institute"/>
            <person name="Min B."/>
            <person name="Park H."/>
            <person name="Jang Y."/>
            <person name="Kim J.-J."/>
            <person name="Kim K.H."/>
            <person name="Pangilinan J."/>
            <person name="Lipzen A."/>
            <person name="Riley R."/>
            <person name="Grigoriev I.V."/>
            <person name="Spatafora J.W."/>
            <person name="Choi I.-G."/>
        </authorList>
    </citation>
    <scope>NUCLEOTIDE SEQUENCE [LARGE SCALE GENOMIC DNA]</scope>
    <source>
        <strain evidence="1 2">KUC8140</strain>
    </source>
</reference>